<comment type="caution">
    <text evidence="1">The sequence shown here is derived from an EMBL/GenBank/DDBJ whole genome shotgun (WGS) entry which is preliminary data.</text>
</comment>
<accession>A0A9J5XFI7</accession>
<sequence length="109" mass="12034">MLRVDGVHWCLCFVGSMGIMGWGETDVIMSRNQRPGKEITTISQRKRVRSGGNVPSAAVPRGETRRFGLRAVMRGVDVTLTRVVLNDIVGTSLDVDPLVLTLLNIRPPY</sequence>
<gene>
    <name evidence="1" type="ORF">H5410_047579</name>
</gene>
<reference evidence="1 2" key="1">
    <citation type="submission" date="2020-09" db="EMBL/GenBank/DDBJ databases">
        <title>De no assembly of potato wild relative species, Solanum commersonii.</title>
        <authorList>
            <person name="Cho K."/>
        </authorList>
    </citation>
    <scope>NUCLEOTIDE SEQUENCE [LARGE SCALE GENOMIC DNA]</scope>
    <source>
        <strain evidence="1">LZ3.2</strain>
        <tissue evidence="1">Leaf</tissue>
    </source>
</reference>
<dbReference type="Proteomes" id="UP000824120">
    <property type="component" value="Chromosome 9"/>
</dbReference>
<name>A0A9J5XFI7_SOLCO</name>
<proteinExistence type="predicted"/>
<dbReference type="AlphaFoldDB" id="A0A9J5XFI7"/>
<evidence type="ECO:0000313" key="1">
    <source>
        <dbReference type="EMBL" id="KAG5587145.1"/>
    </source>
</evidence>
<evidence type="ECO:0000313" key="2">
    <source>
        <dbReference type="Proteomes" id="UP000824120"/>
    </source>
</evidence>
<dbReference type="EMBL" id="JACXVP010000009">
    <property type="protein sequence ID" value="KAG5587145.1"/>
    <property type="molecule type" value="Genomic_DNA"/>
</dbReference>
<keyword evidence="2" id="KW-1185">Reference proteome</keyword>
<protein>
    <submittedName>
        <fullName evidence="1">Uncharacterized protein</fullName>
    </submittedName>
</protein>
<organism evidence="1 2">
    <name type="scientific">Solanum commersonii</name>
    <name type="common">Commerson's wild potato</name>
    <name type="synonym">Commerson's nightshade</name>
    <dbReference type="NCBI Taxonomy" id="4109"/>
    <lineage>
        <taxon>Eukaryota</taxon>
        <taxon>Viridiplantae</taxon>
        <taxon>Streptophyta</taxon>
        <taxon>Embryophyta</taxon>
        <taxon>Tracheophyta</taxon>
        <taxon>Spermatophyta</taxon>
        <taxon>Magnoliopsida</taxon>
        <taxon>eudicotyledons</taxon>
        <taxon>Gunneridae</taxon>
        <taxon>Pentapetalae</taxon>
        <taxon>asterids</taxon>
        <taxon>lamiids</taxon>
        <taxon>Solanales</taxon>
        <taxon>Solanaceae</taxon>
        <taxon>Solanoideae</taxon>
        <taxon>Solaneae</taxon>
        <taxon>Solanum</taxon>
    </lineage>
</organism>